<dbReference type="EMBL" id="CATOUU010000710">
    <property type="protein sequence ID" value="CAI9943007.1"/>
    <property type="molecule type" value="Genomic_DNA"/>
</dbReference>
<evidence type="ECO:0000256" key="1">
    <source>
        <dbReference type="SAM" id="MobiDB-lite"/>
    </source>
</evidence>
<dbReference type="GO" id="GO:0009166">
    <property type="term" value="P:nucleotide catabolic process"/>
    <property type="evidence" value="ECO:0007669"/>
    <property type="project" value="InterPro"/>
</dbReference>
<evidence type="ECO:0000313" key="4">
    <source>
        <dbReference type="EMBL" id="CAL6042246.1"/>
    </source>
</evidence>
<feature type="compositionally biased region" description="Polar residues" evidence="1">
    <location>
        <begin position="240"/>
        <end position="251"/>
    </location>
</feature>
<evidence type="ECO:0000313" key="3">
    <source>
        <dbReference type="EMBL" id="CAI9943007.1"/>
    </source>
</evidence>
<sequence length="264" mass="30745">MLLIQTIFGSVNHTFQINQTMYMDQNQLSLIAKPFIATILIRTGSDLVIFPSSFFNGSLQKGVVTKDDLLQLIDSPRVRLVSQTILGSDLKALMQHIIYRSYCEAALSFPQMYGMYVDFNRSTCLMQFVEYCTWYVSQSYVCKRWSPIKSDELYAVMFEQDFYNQIPKQFFTQKGQESEVNASLVVEHFMNKYSYEGIKQDTTLHYRKQEKHTNNFFITLIAMICFGLGSKHYIKNKQLNPQSETQSMISKDNSRESSQRDDKD</sequence>
<dbReference type="InterPro" id="IPR036907">
    <property type="entry name" value="5'-Nucleotdase_C_sf"/>
</dbReference>
<feature type="region of interest" description="Disordered" evidence="1">
    <location>
        <begin position="240"/>
        <end position="264"/>
    </location>
</feature>
<comment type="caution">
    <text evidence="3">The sequence shown here is derived from an EMBL/GenBank/DDBJ whole genome shotgun (WGS) entry which is preliminary data.</text>
</comment>
<dbReference type="SUPFAM" id="SSF55816">
    <property type="entry name" value="5'-nucleotidase (syn. UDP-sugar hydrolase), C-terminal domain"/>
    <property type="match status" value="1"/>
</dbReference>
<feature type="compositionally biased region" description="Basic and acidic residues" evidence="1">
    <location>
        <begin position="252"/>
        <end position="264"/>
    </location>
</feature>
<feature type="domain" description="5'-Nucleotidase C-terminal" evidence="2">
    <location>
        <begin position="25"/>
        <end position="157"/>
    </location>
</feature>
<dbReference type="Pfam" id="PF02872">
    <property type="entry name" value="5_nucleotid_C"/>
    <property type="match status" value="1"/>
</dbReference>
<accession>A0AA86PXU3</accession>
<keyword evidence="5" id="KW-1185">Reference proteome</keyword>
<dbReference type="InterPro" id="IPR008334">
    <property type="entry name" value="5'-Nucleotdase_C"/>
</dbReference>
<proteinExistence type="predicted"/>
<dbReference type="EMBL" id="CAXDID020000153">
    <property type="protein sequence ID" value="CAL6042246.1"/>
    <property type="molecule type" value="Genomic_DNA"/>
</dbReference>
<dbReference type="GO" id="GO:0016787">
    <property type="term" value="F:hydrolase activity"/>
    <property type="evidence" value="ECO:0007669"/>
    <property type="project" value="InterPro"/>
</dbReference>
<dbReference type="Gene3D" id="3.90.780.10">
    <property type="entry name" value="5'-Nucleotidase, C-terminal domain"/>
    <property type="match status" value="1"/>
</dbReference>
<evidence type="ECO:0000259" key="2">
    <source>
        <dbReference type="Pfam" id="PF02872"/>
    </source>
</evidence>
<dbReference type="AlphaFoldDB" id="A0AA86PXU3"/>
<evidence type="ECO:0000313" key="5">
    <source>
        <dbReference type="Proteomes" id="UP001642409"/>
    </source>
</evidence>
<reference evidence="3" key="1">
    <citation type="submission" date="2023-06" db="EMBL/GenBank/DDBJ databases">
        <authorList>
            <person name="Kurt Z."/>
        </authorList>
    </citation>
    <scope>NUCLEOTIDE SEQUENCE</scope>
</reference>
<name>A0AA86PXU3_9EUKA</name>
<reference evidence="4 5" key="2">
    <citation type="submission" date="2024-07" db="EMBL/GenBank/DDBJ databases">
        <authorList>
            <person name="Akdeniz Z."/>
        </authorList>
    </citation>
    <scope>NUCLEOTIDE SEQUENCE [LARGE SCALE GENOMIC DNA]</scope>
</reference>
<protein>
    <recommendedName>
        <fullName evidence="2">5'-Nucleotidase C-terminal domain-containing protein</fullName>
    </recommendedName>
</protein>
<gene>
    <name evidence="3" type="ORF">HINF_LOCUS30652</name>
    <name evidence="4" type="ORF">HINF_LOCUS39499</name>
</gene>
<organism evidence="3">
    <name type="scientific">Hexamita inflata</name>
    <dbReference type="NCBI Taxonomy" id="28002"/>
    <lineage>
        <taxon>Eukaryota</taxon>
        <taxon>Metamonada</taxon>
        <taxon>Diplomonadida</taxon>
        <taxon>Hexamitidae</taxon>
        <taxon>Hexamitinae</taxon>
        <taxon>Hexamita</taxon>
    </lineage>
</organism>
<dbReference type="Proteomes" id="UP001642409">
    <property type="component" value="Unassembled WGS sequence"/>
</dbReference>